<dbReference type="Gene3D" id="3.40.50.150">
    <property type="entry name" value="Vaccinia Virus protein VP39"/>
    <property type="match status" value="1"/>
</dbReference>
<dbReference type="GO" id="GO:0061542">
    <property type="term" value="F:3-demethylubiquinol 3-O-methyltransferase activity"/>
    <property type="evidence" value="ECO:0007669"/>
    <property type="project" value="UniProtKB-EC"/>
</dbReference>
<evidence type="ECO:0000259" key="1">
    <source>
        <dbReference type="Pfam" id="PF08241"/>
    </source>
</evidence>
<dbReference type="EC" id="2.1.1.64" evidence="2"/>
<evidence type="ECO:0000313" key="3">
    <source>
        <dbReference type="Proteomes" id="UP001595814"/>
    </source>
</evidence>
<comment type="caution">
    <text evidence="2">The sequence shown here is derived from an EMBL/GenBank/DDBJ whole genome shotgun (WGS) entry which is preliminary data.</text>
</comment>
<keyword evidence="2" id="KW-0489">Methyltransferase</keyword>
<dbReference type="InterPro" id="IPR029063">
    <property type="entry name" value="SAM-dependent_MTases_sf"/>
</dbReference>
<reference evidence="3" key="1">
    <citation type="journal article" date="2019" name="Int. J. Syst. Evol. Microbiol.">
        <title>The Global Catalogue of Microorganisms (GCM) 10K type strain sequencing project: providing services to taxonomists for standard genome sequencing and annotation.</title>
        <authorList>
            <consortium name="The Broad Institute Genomics Platform"/>
            <consortium name="The Broad Institute Genome Sequencing Center for Infectious Disease"/>
            <person name="Wu L."/>
            <person name="Ma J."/>
        </authorList>
    </citation>
    <scope>NUCLEOTIDE SEQUENCE [LARGE SCALE GENOMIC DNA]</scope>
    <source>
        <strain evidence="3">CECT 7477</strain>
    </source>
</reference>
<accession>A0ABV8JRL6</accession>
<dbReference type="GO" id="GO:0102208">
    <property type="term" value="F:2-polyprenyl-6-hydroxyphenol methylase activity"/>
    <property type="evidence" value="ECO:0007669"/>
    <property type="project" value="UniProtKB-EC"/>
</dbReference>
<protein>
    <submittedName>
        <fullName evidence="2">Class I SAM-dependent methyltransferase</fullName>
        <ecNumber evidence="2">2.1.1.222</ecNumber>
        <ecNumber evidence="2">2.1.1.64</ecNumber>
    </submittedName>
</protein>
<proteinExistence type="predicted"/>
<dbReference type="InterPro" id="IPR013216">
    <property type="entry name" value="Methyltransf_11"/>
</dbReference>
<dbReference type="GO" id="GO:0032259">
    <property type="term" value="P:methylation"/>
    <property type="evidence" value="ECO:0007669"/>
    <property type="project" value="UniProtKB-KW"/>
</dbReference>
<sequence>MSNFWEESFKQKKEMWGAAPCHSAKLTAELFSKKELKNILIPGIGYGRNVQPFLESGMNITGIEISESAISMASKYLGDKATIYHGSVNAMPYDSKTYDGIYSHALIHLLDHPTRLQFIKNCFKQLSPNGRMVFTAISKNADSYGKGTLLEKDRYEIHKGAPIIFMMRKLSKTILVLMDV</sequence>
<evidence type="ECO:0000313" key="2">
    <source>
        <dbReference type="EMBL" id="MFC4096543.1"/>
    </source>
</evidence>
<gene>
    <name evidence="2" type="ORF">ACFOUT_11705</name>
</gene>
<dbReference type="EMBL" id="JBHSAW010000008">
    <property type="protein sequence ID" value="MFC4096543.1"/>
    <property type="molecule type" value="Genomic_DNA"/>
</dbReference>
<dbReference type="Pfam" id="PF08241">
    <property type="entry name" value="Methyltransf_11"/>
    <property type="match status" value="1"/>
</dbReference>
<dbReference type="EC" id="2.1.1.222" evidence="2"/>
<organism evidence="2 3">
    <name type="scientific">Euzebyella saccharophila</name>
    <dbReference type="NCBI Taxonomy" id="679664"/>
    <lineage>
        <taxon>Bacteria</taxon>
        <taxon>Pseudomonadati</taxon>
        <taxon>Bacteroidota</taxon>
        <taxon>Flavobacteriia</taxon>
        <taxon>Flavobacteriales</taxon>
        <taxon>Flavobacteriaceae</taxon>
        <taxon>Euzebyella</taxon>
    </lineage>
</organism>
<keyword evidence="2" id="KW-0808">Transferase</keyword>
<keyword evidence="3" id="KW-1185">Reference proteome</keyword>
<dbReference type="CDD" id="cd02440">
    <property type="entry name" value="AdoMet_MTases"/>
    <property type="match status" value="1"/>
</dbReference>
<dbReference type="SUPFAM" id="SSF53335">
    <property type="entry name" value="S-adenosyl-L-methionine-dependent methyltransferases"/>
    <property type="match status" value="1"/>
</dbReference>
<dbReference type="Proteomes" id="UP001595814">
    <property type="component" value="Unassembled WGS sequence"/>
</dbReference>
<name>A0ABV8JRL6_9FLAO</name>
<dbReference type="RefSeq" id="WP_225621324.1">
    <property type="nucleotide sequence ID" value="NZ_JACYFJ010000008.1"/>
</dbReference>
<feature type="domain" description="Methyltransferase type 11" evidence="1">
    <location>
        <begin position="43"/>
        <end position="134"/>
    </location>
</feature>